<evidence type="ECO:0000256" key="1">
    <source>
        <dbReference type="SAM" id="MobiDB-lite"/>
    </source>
</evidence>
<dbReference type="Proteomes" id="UP000289738">
    <property type="component" value="Chromosome A03"/>
</dbReference>
<dbReference type="AlphaFoldDB" id="A0A445E4N3"/>
<feature type="compositionally biased region" description="Low complexity" evidence="1">
    <location>
        <begin position="69"/>
        <end position="82"/>
    </location>
</feature>
<evidence type="ECO:0000313" key="3">
    <source>
        <dbReference type="Proteomes" id="UP000289738"/>
    </source>
</evidence>
<reference evidence="2 3" key="1">
    <citation type="submission" date="2019-01" db="EMBL/GenBank/DDBJ databases">
        <title>Sequencing of cultivated peanut Arachis hypogaea provides insights into genome evolution and oil improvement.</title>
        <authorList>
            <person name="Chen X."/>
        </authorList>
    </citation>
    <scope>NUCLEOTIDE SEQUENCE [LARGE SCALE GENOMIC DNA]</scope>
    <source>
        <strain evidence="3">cv. Fuhuasheng</strain>
        <tissue evidence="2">Leaves</tissue>
    </source>
</reference>
<gene>
    <name evidence="2" type="ORF">Ahy_A03g016909</name>
</gene>
<sequence length="169" mass="16821">MAEYSVASPSFAVDLNGSGGGEVGIGDFVPTSLQCAASAGVGDALLDDAQDDDVEPDMIADDSGDDIGASEPAGAGSSSSSSTQQYTPHFSSFDLDVMRQEGQQRGTRVLSPLRTSGSSSSMSSSSSSQSACAGGLGWTGKGREEDPEGTDSPPTGALDGPATECDPAA</sequence>
<proteinExistence type="predicted"/>
<feature type="compositionally biased region" description="Acidic residues" evidence="1">
    <location>
        <begin position="45"/>
        <end position="65"/>
    </location>
</feature>
<feature type="compositionally biased region" description="Low complexity" evidence="1">
    <location>
        <begin position="116"/>
        <end position="130"/>
    </location>
</feature>
<organism evidence="2 3">
    <name type="scientific">Arachis hypogaea</name>
    <name type="common">Peanut</name>
    <dbReference type="NCBI Taxonomy" id="3818"/>
    <lineage>
        <taxon>Eukaryota</taxon>
        <taxon>Viridiplantae</taxon>
        <taxon>Streptophyta</taxon>
        <taxon>Embryophyta</taxon>
        <taxon>Tracheophyta</taxon>
        <taxon>Spermatophyta</taxon>
        <taxon>Magnoliopsida</taxon>
        <taxon>eudicotyledons</taxon>
        <taxon>Gunneridae</taxon>
        <taxon>Pentapetalae</taxon>
        <taxon>rosids</taxon>
        <taxon>fabids</taxon>
        <taxon>Fabales</taxon>
        <taxon>Fabaceae</taxon>
        <taxon>Papilionoideae</taxon>
        <taxon>50 kb inversion clade</taxon>
        <taxon>dalbergioids sensu lato</taxon>
        <taxon>Dalbergieae</taxon>
        <taxon>Pterocarpus clade</taxon>
        <taxon>Arachis</taxon>
    </lineage>
</organism>
<name>A0A445E4N3_ARAHY</name>
<comment type="caution">
    <text evidence="2">The sequence shown here is derived from an EMBL/GenBank/DDBJ whole genome shotgun (WGS) entry which is preliminary data.</text>
</comment>
<protein>
    <submittedName>
        <fullName evidence="2">Uncharacterized protein</fullName>
    </submittedName>
</protein>
<feature type="region of interest" description="Disordered" evidence="1">
    <location>
        <begin position="44"/>
        <end position="169"/>
    </location>
</feature>
<keyword evidence="3" id="KW-1185">Reference proteome</keyword>
<accession>A0A445E4N3</accession>
<dbReference type="EMBL" id="SDMP01000003">
    <property type="protein sequence ID" value="RYR70414.1"/>
    <property type="molecule type" value="Genomic_DNA"/>
</dbReference>
<evidence type="ECO:0000313" key="2">
    <source>
        <dbReference type="EMBL" id="RYR70414.1"/>
    </source>
</evidence>